<dbReference type="EMBL" id="JACHXJ010000012">
    <property type="protein sequence ID" value="MBB3132171.1"/>
    <property type="molecule type" value="Genomic_DNA"/>
</dbReference>
<evidence type="ECO:0000313" key="2">
    <source>
        <dbReference type="Proteomes" id="UP000517523"/>
    </source>
</evidence>
<evidence type="ECO:0000313" key="1">
    <source>
        <dbReference type="EMBL" id="MBB3132171.1"/>
    </source>
</evidence>
<gene>
    <name evidence="1" type="ORF">FHS19_006898</name>
</gene>
<protein>
    <submittedName>
        <fullName evidence="1">Uncharacterized protein</fullName>
    </submittedName>
</protein>
<organism evidence="1 2">
    <name type="scientific">Paenibacillus rhizosphaerae</name>
    <dbReference type="NCBI Taxonomy" id="297318"/>
    <lineage>
        <taxon>Bacteria</taxon>
        <taxon>Bacillati</taxon>
        <taxon>Bacillota</taxon>
        <taxon>Bacilli</taxon>
        <taxon>Bacillales</taxon>
        <taxon>Paenibacillaceae</taxon>
        <taxon>Paenibacillus</taxon>
    </lineage>
</organism>
<accession>A0A839U0E1</accession>
<dbReference type="RefSeq" id="WP_246426958.1">
    <property type="nucleotide sequence ID" value="NZ_JACHXJ010000012.1"/>
</dbReference>
<comment type="caution">
    <text evidence="1">The sequence shown here is derived from an EMBL/GenBank/DDBJ whole genome shotgun (WGS) entry which is preliminary data.</text>
</comment>
<name>A0A839U0E1_9BACL</name>
<dbReference type="CDD" id="cd11542">
    <property type="entry name" value="NTP-PPase_u5"/>
    <property type="match status" value="1"/>
</dbReference>
<dbReference type="AlphaFoldDB" id="A0A839U0E1"/>
<reference evidence="1 2" key="1">
    <citation type="submission" date="2020-08" db="EMBL/GenBank/DDBJ databases">
        <title>Genomic Encyclopedia of Type Strains, Phase III (KMG-III): the genomes of soil and plant-associated and newly described type strains.</title>
        <authorList>
            <person name="Whitman W."/>
        </authorList>
    </citation>
    <scope>NUCLEOTIDE SEQUENCE [LARGE SCALE GENOMIC DNA]</scope>
    <source>
        <strain evidence="1 2">CECT 5831</strain>
    </source>
</reference>
<proteinExistence type="predicted"/>
<dbReference type="Gene3D" id="1.10.287.1080">
    <property type="entry name" value="MazG-like"/>
    <property type="match status" value="1"/>
</dbReference>
<dbReference type="Proteomes" id="UP000517523">
    <property type="component" value="Unassembled WGS sequence"/>
</dbReference>
<sequence>MNKSINELVQEAHENAKVKGWWDEPRSFGEIVALIHSEASEALENHRNGHEPDKAWYEEKTEEGFVVKHGLFLEPTWKPCGIPSELADIVIRVFDACGRYGLGEAFENWVGEATPREGFEVREENSFAENLNIIHDNLSDLSRTDDWQAFRFAIVIQNVEKLAAFYGIDLVQSIAEKDGLQRYPADPAWREKAMRGMDAGMKTEIWSPERLAAHLKAIGADKPPAPKGSELQYEITAPRKGYSGKYVKRGGEY</sequence>